<feature type="compositionally biased region" description="Basic and acidic residues" evidence="1">
    <location>
        <begin position="120"/>
        <end position="146"/>
    </location>
</feature>
<accession>A0A0B7AUL6</accession>
<feature type="region of interest" description="Disordered" evidence="1">
    <location>
        <begin position="93"/>
        <end position="146"/>
    </location>
</feature>
<organism evidence="2">
    <name type="scientific">Arion vulgaris</name>
    <dbReference type="NCBI Taxonomy" id="1028688"/>
    <lineage>
        <taxon>Eukaryota</taxon>
        <taxon>Metazoa</taxon>
        <taxon>Spiralia</taxon>
        <taxon>Lophotrochozoa</taxon>
        <taxon>Mollusca</taxon>
        <taxon>Gastropoda</taxon>
        <taxon>Heterobranchia</taxon>
        <taxon>Euthyneura</taxon>
        <taxon>Panpulmonata</taxon>
        <taxon>Eupulmonata</taxon>
        <taxon>Stylommatophora</taxon>
        <taxon>Helicina</taxon>
        <taxon>Arionoidea</taxon>
        <taxon>Arionidae</taxon>
        <taxon>Arion</taxon>
    </lineage>
</organism>
<reference evidence="2" key="1">
    <citation type="submission" date="2014-12" db="EMBL/GenBank/DDBJ databases">
        <title>Insight into the proteome of Arion vulgaris.</title>
        <authorList>
            <person name="Aradska J."/>
            <person name="Bulat T."/>
            <person name="Smidak R."/>
            <person name="Sarate P."/>
            <person name="Gangsoo J."/>
            <person name="Sialana F."/>
            <person name="Bilban M."/>
            <person name="Lubec G."/>
        </authorList>
    </citation>
    <scope>NUCLEOTIDE SEQUENCE</scope>
    <source>
        <tissue evidence="2">Skin</tissue>
    </source>
</reference>
<dbReference type="EMBL" id="HACG01037447">
    <property type="protein sequence ID" value="CEK84312.1"/>
    <property type="molecule type" value="Transcribed_RNA"/>
</dbReference>
<feature type="non-terminal residue" evidence="2">
    <location>
        <position position="1"/>
    </location>
</feature>
<proteinExistence type="predicted"/>
<sequence>DFVEASSGKESLQQKISAKRTRSQPKDQHEIDDFESEKDDFVQPPLKKYRVSTVTEVQDLGKVQDARLGSRRLRGKIFDEHVESAEKNVINVTTDVGKEKEKDDSDDTVTVTSSLGGSDGKGDEEKVGEARKRKEEGTKSDEEVGIREVARKGRTVKKGKEVVAKIDKEAVGI</sequence>
<feature type="region of interest" description="Disordered" evidence="1">
    <location>
        <begin position="1"/>
        <end position="42"/>
    </location>
</feature>
<protein>
    <submittedName>
        <fullName evidence="2">Uncharacterized protein</fullName>
    </submittedName>
</protein>
<evidence type="ECO:0000313" key="2">
    <source>
        <dbReference type="EMBL" id="CEK84312.1"/>
    </source>
</evidence>
<feature type="non-terminal residue" evidence="2">
    <location>
        <position position="173"/>
    </location>
</feature>
<name>A0A0B7AUL6_9EUPU</name>
<gene>
    <name evidence="2" type="primary">ORF141967</name>
</gene>
<evidence type="ECO:0000256" key="1">
    <source>
        <dbReference type="SAM" id="MobiDB-lite"/>
    </source>
</evidence>
<dbReference type="AlphaFoldDB" id="A0A0B7AUL6"/>